<evidence type="ECO:0000313" key="2">
    <source>
        <dbReference type="EMBL" id="MBA8931328.1"/>
    </source>
</evidence>
<organism evidence="2 3">
    <name type="scientific">Kutzneria viridogrisea</name>
    <dbReference type="NCBI Taxonomy" id="47990"/>
    <lineage>
        <taxon>Bacteria</taxon>
        <taxon>Bacillati</taxon>
        <taxon>Actinomycetota</taxon>
        <taxon>Actinomycetes</taxon>
        <taxon>Pseudonocardiales</taxon>
        <taxon>Pseudonocardiaceae</taxon>
        <taxon>Kutzneria</taxon>
    </lineage>
</organism>
<proteinExistence type="predicted"/>
<protein>
    <submittedName>
        <fullName evidence="2">Anion-transporting ArsA/GET3 family ATPase</fullName>
    </submittedName>
</protein>
<dbReference type="InterPro" id="IPR027417">
    <property type="entry name" value="P-loop_NTPase"/>
</dbReference>
<dbReference type="Gene3D" id="3.40.50.300">
    <property type="entry name" value="P-loop containing nucleotide triphosphate hydrolases"/>
    <property type="match status" value="1"/>
</dbReference>
<sequence length="337" mass="35604">MTTPVDSAVGWTDELARARLHVVTGKGGTGKTTVAAALALALATGGRRVLLVEVEERQGIAQLFDRAPLPYSEERIASAPGGGEVRALAVDAEAALLEYLAMFYNLGFAGRTLKRMGAVEFVTTLAPGLRDVLQTGKVKECVGRTDSSGRHLYDAVVLDAPPTGRVVKFLDVTKAVTDVAKVGPIRGQSEGVVRLLHSGDTAVHLVTLLEEMPVRETMDALVELDGADLRPGAVFVNRVRPPRLDAAAVDAAAVGEVDEDQVRAGLLAAGLDLAVDELEGLVDETVDHAVRVRAEQRASAELTESDLPAVRLPELVDGVDLAALYELAEKLVAQGVR</sequence>
<dbReference type="Proteomes" id="UP000517916">
    <property type="component" value="Unassembled WGS sequence"/>
</dbReference>
<accession>A0ABR6BWR7</accession>
<keyword evidence="3" id="KW-1185">Reference proteome</keyword>
<dbReference type="PANTHER" id="PTHR10803:SF31">
    <property type="entry name" value="ATPASE RV3679-RELATED"/>
    <property type="match status" value="1"/>
</dbReference>
<name>A0ABR6BWR7_9PSEU</name>
<evidence type="ECO:0000259" key="1">
    <source>
        <dbReference type="Pfam" id="PF02374"/>
    </source>
</evidence>
<dbReference type="RefSeq" id="WP_025353950.1">
    <property type="nucleotide sequence ID" value="NZ_BAAABQ010000015.1"/>
</dbReference>
<dbReference type="SUPFAM" id="SSF52540">
    <property type="entry name" value="P-loop containing nucleoside triphosphate hydrolases"/>
    <property type="match status" value="1"/>
</dbReference>
<dbReference type="PANTHER" id="PTHR10803">
    <property type="entry name" value="ARSENICAL PUMP-DRIVING ATPASE ARSENITE-TRANSLOCATING ATPASE"/>
    <property type="match status" value="1"/>
</dbReference>
<dbReference type="EMBL" id="JACJID010000008">
    <property type="protein sequence ID" value="MBA8931328.1"/>
    <property type="molecule type" value="Genomic_DNA"/>
</dbReference>
<comment type="caution">
    <text evidence="2">The sequence shown here is derived from an EMBL/GenBank/DDBJ whole genome shotgun (WGS) entry which is preliminary data.</text>
</comment>
<gene>
    <name evidence="2" type="ORF">BC739_008575</name>
</gene>
<dbReference type="InterPro" id="IPR016300">
    <property type="entry name" value="ATPase_ArsA/GET3"/>
</dbReference>
<dbReference type="InterPro" id="IPR025723">
    <property type="entry name" value="ArsA/GET3_ATPase-like"/>
</dbReference>
<reference evidence="2 3" key="1">
    <citation type="submission" date="2020-08" db="EMBL/GenBank/DDBJ databases">
        <title>Genomic Encyclopedia of Archaeal and Bacterial Type Strains, Phase II (KMG-II): from individual species to whole genera.</title>
        <authorList>
            <person name="Goeker M."/>
        </authorList>
    </citation>
    <scope>NUCLEOTIDE SEQUENCE [LARGE SCALE GENOMIC DNA]</scope>
    <source>
        <strain evidence="2 3">DSM 43850</strain>
    </source>
</reference>
<evidence type="ECO:0000313" key="3">
    <source>
        <dbReference type="Proteomes" id="UP000517916"/>
    </source>
</evidence>
<feature type="domain" description="ArsA/GET3 Anion-transporting ATPase-like" evidence="1">
    <location>
        <begin position="21"/>
        <end position="179"/>
    </location>
</feature>
<dbReference type="Pfam" id="PF02374">
    <property type="entry name" value="ArsA_ATPase"/>
    <property type="match status" value="1"/>
</dbReference>